<keyword evidence="2" id="KW-1185">Reference proteome</keyword>
<organism evidence="1 2">
    <name type="scientific">Rubrobacter tropicus</name>
    <dbReference type="NCBI Taxonomy" id="2653851"/>
    <lineage>
        <taxon>Bacteria</taxon>
        <taxon>Bacillati</taxon>
        <taxon>Actinomycetota</taxon>
        <taxon>Rubrobacteria</taxon>
        <taxon>Rubrobacterales</taxon>
        <taxon>Rubrobacteraceae</taxon>
        <taxon>Rubrobacter</taxon>
    </lineage>
</organism>
<dbReference type="KEGG" id="rub:GBA63_09110"/>
<evidence type="ECO:0000313" key="1">
    <source>
        <dbReference type="EMBL" id="QIN82791.1"/>
    </source>
</evidence>
<evidence type="ECO:0000313" key="2">
    <source>
        <dbReference type="Proteomes" id="UP000501452"/>
    </source>
</evidence>
<proteinExistence type="predicted"/>
<accession>A0A6G8Q8J3</accession>
<dbReference type="Proteomes" id="UP000501452">
    <property type="component" value="Chromosome"/>
</dbReference>
<dbReference type="AlphaFoldDB" id="A0A6G8Q8J3"/>
<sequence length="559" mass="62744">MRSGTVRLHFLIRDMSRPLHFTIGTGLGLHPTVGQLSLENDLLLVKAGLLYADRVRLCSIGSSLALEFAKLKDASNRQRMEFLRQYFEDLASTNPEAAVNMREFVTTYRDLQRRRGGTRSKAQIQTMFEVQAGMRRIWAKFEEGIGEFLRVAGADGIMEAVDTGLLDLHRFEAGGVERMGGLGPEDQDRRQEEFVEDLFWEFLNLIGDAVADGDTNPLFDQMSGNLVRTGMEAGVVSPTESGEARGRHSGLASDLLRQLPLFEKATVKEILDIRRELESPLIRFRGAVIGMSEDIRSAAWDEDFPSDADKEFRKVVKPAVLEIEEAVQDNGSLRSLLFKGIRPGDWATGLGVMISTLAGLPDAASVLLGSGTTTGMTARGAYKEWLEDRKRIESNHMFFYYETRERLAALDSAAAATTVRSWRAKPEALEAEVEAEGAALVDQTPSEAEREAQKFMNENEDLLDEGGYATLQRLLTQGFHASKDLTVELTETAKQYAPARRALNEAMRNPNTRPRRMYELEREVEQLRPIYERKKRLNEKFSEFLDRAASAYEREGGEL</sequence>
<reference evidence="1 2" key="1">
    <citation type="submission" date="2019-10" db="EMBL/GenBank/DDBJ databases">
        <title>Rubrobacter sp nov SCSIO 52090 isolated from a deep-sea sediment in the South China Sea.</title>
        <authorList>
            <person name="Chen R.W."/>
        </authorList>
    </citation>
    <scope>NUCLEOTIDE SEQUENCE [LARGE SCALE GENOMIC DNA]</scope>
    <source>
        <strain evidence="1 2">SCSIO 52909</strain>
    </source>
</reference>
<name>A0A6G8Q8J3_9ACTN</name>
<protein>
    <submittedName>
        <fullName evidence="1">Uncharacterized protein</fullName>
    </submittedName>
</protein>
<gene>
    <name evidence="1" type="ORF">GBA63_09110</name>
</gene>
<dbReference type="RefSeq" id="WP_166175477.1">
    <property type="nucleotide sequence ID" value="NZ_CP045119.1"/>
</dbReference>
<dbReference type="EMBL" id="CP045119">
    <property type="protein sequence ID" value="QIN82791.1"/>
    <property type="molecule type" value="Genomic_DNA"/>
</dbReference>